<gene>
    <name evidence="6" type="ORF">I9W82_001233</name>
</gene>
<evidence type="ECO:0000256" key="3">
    <source>
        <dbReference type="ARBA" id="ARBA00010895"/>
    </source>
</evidence>
<feature type="compositionally biased region" description="Low complexity" evidence="5">
    <location>
        <begin position="35"/>
        <end position="50"/>
    </location>
</feature>
<reference evidence="6 7" key="1">
    <citation type="submission" date="2020-12" db="EMBL/GenBank/DDBJ databases">
        <title>Effect of drift, selection, and recombination on the evolution of hybrid genomes in Candida yeast pathogens.</title>
        <authorList>
            <person name="Mixao V."/>
            <person name="Ksiezopolska E."/>
            <person name="Saus E."/>
            <person name="Boekhout T."/>
            <person name="Gacser A."/>
            <person name="Gabaldon T."/>
        </authorList>
    </citation>
    <scope>NUCLEOTIDE SEQUENCE [LARGE SCALE GENOMIC DNA]</scope>
    <source>
        <strain evidence="6 7">BP57</strain>
    </source>
</reference>
<sequence length="211" mass="25065">MIIFRHSAACHYTRVTSCSSLPIRSCLSQYRFKSNTHPSSTNNTPSSPSNGAKKHEPKTLLEEMKLAEQSRRVEPPAPRSIPPWIKRELTQKSKYNRWNPKRKLSRQEMIKVKELKETFPQYRTVDLAQFFHISPEAVRRILKSKWVPNDIDEERITQRREKKLLQKQESRRVYNESRGGSKLQSRRKRSHKTDNDDDELNKNYNRIQSQF</sequence>
<dbReference type="EMBL" id="JAEOAQ010000001">
    <property type="protein sequence ID" value="KAG5422139.1"/>
    <property type="molecule type" value="Genomic_DNA"/>
</dbReference>
<evidence type="ECO:0000256" key="2">
    <source>
        <dbReference type="ARBA" id="ARBA00004173"/>
    </source>
</evidence>
<dbReference type="PANTHER" id="PTHR13475">
    <property type="entry name" value="NEUGRIN"/>
    <property type="match status" value="1"/>
</dbReference>
<feature type="compositionally biased region" description="Basic and acidic residues" evidence="5">
    <location>
        <begin position="166"/>
        <end position="175"/>
    </location>
</feature>
<dbReference type="RefSeq" id="XP_067551255.1">
    <property type="nucleotide sequence ID" value="XM_067689957.1"/>
</dbReference>
<dbReference type="PANTHER" id="PTHR13475:SF3">
    <property type="entry name" value="NEUGRIN"/>
    <property type="match status" value="1"/>
</dbReference>
<keyword evidence="7" id="KW-1185">Reference proteome</keyword>
<comment type="similarity">
    <text evidence="3">Belongs to the RRG9 family.</text>
</comment>
<dbReference type="Proteomes" id="UP000669133">
    <property type="component" value="Unassembled WGS sequence"/>
</dbReference>
<organism evidence="6 7">
    <name type="scientific">Candida metapsilosis</name>
    <dbReference type="NCBI Taxonomy" id="273372"/>
    <lineage>
        <taxon>Eukaryota</taxon>
        <taxon>Fungi</taxon>
        <taxon>Dikarya</taxon>
        <taxon>Ascomycota</taxon>
        <taxon>Saccharomycotina</taxon>
        <taxon>Pichiomycetes</taxon>
        <taxon>Debaryomycetaceae</taxon>
        <taxon>Candida/Lodderomyces clade</taxon>
        <taxon>Candida</taxon>
    </lineage>
</organism>
<comment type="subcellular location">
    <subcellularLocation>
        <location evidence="2">Mitochondrion</location>
    </subcellularLocation>
</comment>
<name>A0A8H7ZJV3_9ASCO</name>
<evidence type="ECO:0000256" key="5">
    <source>
        <dbReference type="SAM" id="MobiDB-lite"/>
    </source>
</evidence>
<evidence type="ECO:0000313" key="6">
    <source>
        <dbReference type="EMBL" id="KAG5422139.1"/>
    </source>
</evidence>
<comment type="function">
    <text evidence="1">Required for respiratory activity and maintenance and expression of the mitochondrial genome.</text>
</comment>
<dbReference type="GeneID" id="93649862"/>
<dbReference type="InterPro" id="IPR010487">
    <property type="entry name" value="NGRN/Rrg9"/>
</dbReference>
<protein>
    <recommendedName>
        <fullName evidence="4">Required for respiratory growth protein 9, mitochondrial</fullName>
    </recommendedName>
</protein>
<dbReference type="GO" id="GO:0005739">
    <property type="term" value="C:mitochondrion"/>
    <property type="evidence" value="ECO:0007669"/>
    <property type="project" value="UniProtKB-SubCell"/>
</dbReference>
<accession>A0A8H7ZJV3</accession>
<evidence type="ECO:0000256" key="1">
    <source>
        <dbReference type="ARBA" id="ARBA00003548"/>
    </source>
</evidence>
<dbReference type="Pfam" id="PF06413">
    <property type="entry name" value="Neugrin"/>
    <property type="match status" value="1"/>
</dbReference>
<dbReference type="GO" id="GO:0005634">
    <property type="term" value="C:nucleus"/>
    <property type="evidence" value="ECO:0007669"/>
    <property type="project" value="TreeGrafter"/>
</dbReference>
<evidence type="ECO:0000256" key="4">
    <source>
        <dbReference type="ARBA" id="ARBA00013566"/>
    </source>
</evidence>
<dbReference type="OrthoDB" id="5578174at2759"/>
<dbReference type="AlphaFoldDB" id="A0A8H7ZJV3"/>
<feature type="region of interest" description="Disordered" evidence="5">
    <location>
        <begin position="34"/>
        <end position="56"/>
    </location>
</feature>
<proteinExistence type="inferred from homology"/>
<feature type="compositionally biased region" description="Polar residues" evidence="5">
    <location>
        <begin position="202"/>
        <end position="211"/>
    </location>
</feature>
<evidence type="ECO:0000313" key="7">
    <source>
        <dbReference type="Proteomes" id="UP000669133"/>
    </source>
</evidence>
<feature type="region of interest" description="Disordered" evidence="5">
    <location>
        <begin position="166"/>
        <end position="211"/>
    </location>
</feature>
<comment type="caution">
    <text evidence="6">The sequence shown here is derived from an EMBL/GenBank/DDBJ whole genome shotgun (WGS) entry which is preliminary data.</text>
</comment>